<dbReference type="EMBL" id="RSDZ01000074">
    <property type="protein sequence ID" value="RXG44850.1"/>
    <property type="molecule type" value="Genomic_DNA"/>
</dbReference>
<dbReference type="Proteomes" id="UP000288725">
    <property type="component" value="Chromosome 1"/>
</dbReference>
<evidence type="ECO:0000313" key="2">
    <source>
        <dbReference type="Proteomes" id="UP000288725"/>
    </source>
</evidence>
<reference evidence="1 2" key="1">
    <citation type="submission" date="2018-12" db="EMBL/GenBank/DDBJ databases">
        <title>Genome of Verticillium dahliae isolate Getta Getta.</title>
        <authorList>
            <person name="Gardiner D.M."/>
        </authorList>
    </citation>
    <scope>NUCLEOTIDE SEQUENCE [LARGE SCALE GENOMIC DNA]</scope>
    <source>
        <strain evidence="1 2">Getta Getta</strain>
    </source>
</reference>
<organism evidence="1 2">
    <name type="scientific">Verticillium dahliae</name>
    <name type="common">Verticillium wilt</name>
    <dbReference type="NCBI Taxonomy" id="27337"/>
    <lineage>
        <taxon>Eukaryota</taxon>
        <taxon>Fungi</taxon>
        <taxon>Dikarya</taxon>
        <taxon>Ascomycota</taxon>
        <taxon>Pezizomycotina</taxon>
        <taxon>Sordariomycetes</taxon>
        <taxon>Hypocreomycetidae</taxon>
        <taxon>Glomerellales</taxon>
        <taxon>Plectosphaerellaceae</taxon>
        <taxon>Verticillium</taxon>
    </lineage>
</organism>
<dbReference type="AlphaFoldDB" id="A0A444RUN8"/>
<comment type="caution">
    <text evidence="1">The sequence shown here is derived from an EMBL/GenBank/DDBJ whole genome shotgun (WGS) entry which is preliminary data.</text>
</comment>
<name>A0A444RUN8_VERDA</name>
<protein>
    <submittedName>
        <fullName evidence="1">Uncharacterized protein</fullName>
    </submittedName>
</protein>
<sequence>MNSPARESAKKTRTDRSICIACKQKKQGCLRPMESPNSSCVNCVKHASKRPGPCFRAYFDDIVSSGALNYISQRAIHHVSTDGSKRICKPLPEEFPLNEVIRTLQSVAGRFDLRVSQGGRSMQCLAFKIQ</sequence>
<evidence type="ECO:0000313" key="1">
    <source>
        <dbReference type="EMBL" id="RXG44850.1"/>
    </source>
</evidence>
<gene>
    <name evidence="1" type="ORF">VDGE_30593</name>
</gene>
<proteinExistence type="predicted"/>
<accession>A0A444RUN8</accession>